<protein>
    <recommendedName>
        <fullName evidence="2">CorA-like transporter domain-containing protein</fullName>
    </recommendedName>
</protein>
<evidence type="ECO:0000256" key="1">
    <source>
        <dbReference type="SAM" id="Phobius"/>
    </source>
</evidence>
<feature type="transmembrane region" description="Helical" evidence="1">
    <location>
        <begin position="413"/>
        <end position="439"/>
    </location>
</feature>
<name>A0A8E2E350_9PEZI</name>
<proteinExistence type="predicted"/>
<dbReference type="Pfam" id="PF26616">
    <property type="entry name" value="CorA-like"/>
    <property type="match status" value="1"/>
</dbReference>
<evidence type="ECO:0000259" key="2">
    <source>
        <dbReference type="Pfam" id="PF26616"/>
    </source>
</evidence>
<dbReference type="Gene3D" id="1.20.58.340">
    <property type="entry name" value="Magnesium transport protein CorA, transmembrane region"/>
    <property type="match status" value="1"/>
</dbReference>
<feature type="transmembrane region" description="Helical" evidence="1">
    <location>
        <begin position="459"/>
        <end position="480"/>
    </location>
</feature>
<organism evidence="3 4">
    <name type="scientific">Lepidopterella palustris CBS 459.81</name>
    <dbReference type="NCBI Taxonomy" id="1314670"/>
    <lineage>
        <taxon>Eukaryota</taxon>
        <taxon>Fungi</taxon>
        <taxon>Dikarya</taxon>
        <taxon>Ascomycota</taxon>
        <taxon>Pezizomycotina</taxon>
        <taxon>Dothideomycetes</taxon>
        <taxon>Pleosporomycetidae</taxon>
        <taxon>Mytilinidiales</taxon>
        <taxon>Argynnaceae</taxon>
        <taxon>Lepidopterella</taxon>
    </lineage>
</organism>
<feature type="domain" description="CorA-like transporter" evidence="2">
    <location>
        <begin position="13"/>
        <end position="256"/>
    </location>
</feature>
<reference evidence="3 4" key="1">
    <citation type="journal article" date="2016" name="Nat. Commun.">
        <title>Ectomycorrhizal ecology is imprinted in the genome of the dominant symbiotic fungus Cenococcum geophilum.</title>
        <authorList>
            <consortium name="DOE Joint Genome Institute"/>
            <person name="Peter M."/>
            <person name="Kohler A."/>
            <person name="Ohm R.A."/>
            <person name="Kuo A."/>
            <person name="Krutzmann J."/>
            <person name="Morin E."/>
            <person name="Arend M."/>
            <person name="Barry K.W."/>
            <person name="Binder M."/>
            <person name="Choi C."/>
            <person name="Clum A."/>
            <person name="Copeland A."/>
            <person name="Grisel N."/>
            <person name="Haridas S."/>
            <person name="Kipfer T."/>
            <person name="LaButti K."/>
            <person name="Lindquist E."/>
            <person name="Lipzen A."/>
            <person name="Maire R."/>
            <person name="Meier B."/>
            <person name="Mihaltcheva S."/>
            <person name="Molinier V."/>
            <person name="Murat C."/>
            <person name="Poggeler S."/>
            <person name="Quandt C.A."/>
            <person name="Sperisen C."/>
            <person name="Tritt A."/>
            <person name="Tisserant E."/>
            <person name="Crous P.W."/>
            <person name="Henrissat B."/>
            <person name="Nehls U."/>
            <person name="Egli S."/>
            <person name="Spatafora J.W."/>
            <person name="Grigoriev I.V."/>
            <person name="Martin F.M."/>
        </authorList>
    </citation>
    <scope>NUCLEOTIDE SEQUENCE [LARGE SCALE GENOMIC DNA]</scope>
    <source>
        <strain evidence="3 4">CBS 459.81</strain>
    </source>
</reference>
<keyword evidence="1" id="KW-0472">Membrane</keyword>
<keyword evidence="4" id="KW-1185">Reference proteome</keyword>
<evidence type="ECO:0000313" key="4">
    <source>
        <dbReference type="Proteomes" id="UP000250266"/>
    </source>
</evidence>
<dbReference type="Proteomes" id="UP000250266">
    <property type="component" value="Unassembled WGS sequence"/>
</dbReference>
<dbReference type="InterPro" id="IPR058257">
    <property type="entry name" value="CorA-like_dom"/>
</dbReference>
<dbReference type="AlphaFoldDB" id="A0A8E2E350"/>
<sequence>MAKITDHYEATSSAVDFRDYPLNIARSELDSDDLHLYSKKLEQISATLFVQASAQCQVELWQAGGFVGRQAEWSSKGLFLNSLRALETSWKAGLENGNTSIIIIHRKNSWSRMKILPEMFKYICSSINIHPRFLDFVFEFGRKSSSIDETFISFYKVFSFAASENTQPSSFDICYNLRYFEPHGRQLSDPWSCRQSAIHQKFYFSKGTSAWTIIHQPITFRESLQSAQSGAFSHPMVMHIRYIRSANHHWRDYLNYKSSELLSLDAIISVAKPFSEFQTDFATIQKVHSIRRKLHIAISILDGTSEVLMNLAAHADRVGELMRFSPCVCNGFRTELEQISSDIKSHKSTAQSLLKISDDIRYMSRNVLAFCNQEVDIKNGVALGQLAHAGAADSRYLATMTEETQKDSRTMRIATVIAMVYLPANLVMSFFSTGLVSFHSNEQASTTSSGVNMKIHSQVWIAIFTSLLLAAATMAAVTIWDRLGRRPLVSRLVNKLVGSFT</sequence>
<dbReference type="OrthoDB" id="5396681at2759"/>
<gene>
    <name evidence="3" type="ORF">K432DRAFT_428802</name>
</gene>
<keyword evidence="1" id="KW-1133">Transmembrane helix</keyword>
<keyword evidence="1" id="KW-0812">Transmembrane</keyword>
<evidence type="ECO:0000313" key="3">
    <source>
        <dbReference type="EMBL" id="OCK76318.1"/>
    </source>
</evidence>
<dbReference type="EMBL" id="KV745221">
    <property type="protein sequence ID" value="OCK76318.1"/>
    <property type="molecule type" value="Genomic_DNA"/>
</dbReference>
<accession>A0A8E2E350</accession>